<keyword evidence="2" id="KW-1185">Reference proteome</keyword>
<evidence type="ECO:0000313" key="1">
    <source>
        <dbReference type="EMBL" id="GFS57122.1"/>
    </source>
</evidence>
<comment type="caution">
    <text evidence="1">The sequence shown here is derived from an EMBL/GenBank/DDBJ whole genome shotgun (WGS) entry which is preliminary data.</text>
</comment>
<sequence length="182" mass="21116">MSPNDENWKEKRRVGAKYSVSRRRNALKYRRENVKVELDPSCPQRNSLCRRPTYTLSTTIPLLEERICKYKVGDLDFIRFLGSLTAKSQSEITRKHPFQINMLASSWDNYVYSFVLLDPWCRRSLGISSYVVLTNRDRKKSRDAELVVRAAFGRVVSAQCAAALWQAERVLGRKGKPLMGRR</sequence>
<protein>
    <submittedName>
        <fullName evidence="1">Uncharacterized protein</fullName>
    </submittedName>
</protein>
<name>A0A8X6JC36_9ARAC</name>
<dbReference type="AlphaFoldDB" id="A0A8X6JC36"/>
<proteinExistence type="predicted"/>
<evidence type="ECO:0000313" key="2">
    <source>
        <dbReference type="Proteomes" id="UP000886998"/>
    </source>
</evidence>
<dbReference type="EMBL" id="BMAV01027196">
    <property type="protein sequence ID" value="GFS57122.1"/>
    <property type="molecule type" value="Genomic_DNA"/>
</dbReference>
<dbReference type="Proteomes" id="UP000886998">
    <property type="component" value="Unassembled WGS sequence"/>
</dbReference>
<organism evidence="1 2">
    <name type="scientific">Trichonephila inaurata madagascariensis</name>
    <dbReference type="NCBI Taxonomy" id="2747483"/>
    <lineage>
        <taxon>Eukaryota</taxon>
        <taxon>Metazoa</taxon>
        <taxon>Ecdysozoa</taxon>
        <taxon>Arthropoda</taxon>
        <taxon>Chelicerata</taxon>
        <taxon>Arachnida</taxon>
        <taxon>Araneae</taxon>
        <taxon>Araneomorphae</taxon>
        <taxon>Entelegynae</taxon>
        <taxon>Araneoidea</taxon>
        <taxon>Nephilidae</taxon>
        <taxon>Trichonephila</taxon>
        <taxon>Trichonephila inaurata</taxon>
    </lineage>
</organism>
<accession>A0A8X6JC36</accession>
<reference evidence="1" key="1">
    <citation type="submission" date="2020-08" db="EMBL/GenBank/DDBJ databases">
        <title>Multicomponent nature underlies the extraordinary mechanical properties of spider dragline silk.</title>
        <authorList>
            <person name="Kono N."/>
            <person name="Nakamura H."/>
            <person name="Mori M."/>
            <person name="Yoshida Y."/>
            <person name="Ohtoshi R."/>
            <person name="Malay A.D."/>
            <person name="Moran D.A.P."/>
            <person name="Tomita M."/>
            <person name="Numata K."/>
            <person name="Arakawa K."/>
        </authorList>
    </citation>
    <scope>NUCLEOTIDE SEQUENCE</scope>
</reference>
<gene>
    <name evidence="1" type="ORF">TNIN_347321</name>
</gene>